<accession>A0A6P2BUD1</accession>
<dbReference type="Pfam" id="PF04014">
    <property type="entry name" value="MazE_antitoxin"/>
    <property type="match status" value="1"/>
</dbReference>
<evidence type="ECO:0000313" key="2">
    <source>
        <dbReference type="EMBL" id="TVZ02307.1"/>
    </source>
</evidence>
<reference evidence="2 3" key="1">
    <citation type="submission" date="2018-11" db="EMBL/GenBank/DDBJ databases">
        <title>Trebonia kvetii gen.nov., sp.nov., a novel acidophilic actinobacterium, and proposal of the new actinobacterial family Treboniaceae fam. nov.</title>
        <authorList>
            <person name="Rapoport D."/>
            <person name="Sagova-Mareckova M."/>
            <person name="Sedlacek I."/>
            <person name="Provaznik J."/>
            <person name="Kralova S."/>
            <person name="Pavlinic D."/>
            <person name="Benes V."/>
            <person name="Kopecky J."/>
        </authorList>
    </citation>
    <scope>NUCLEOTIDE SEQUENCE [LARGE SCALE GENOMIC DNA]</scope>
    <source>
        <strain evidence="2 3">15Tr583</strain>
    </source>
</reference>
<comment type="caution">
    <text evidence="2">The sequence shown here is derived from an EMBL/GenBank/DDBJ whole genome shotgun (WGS) entry which is preliminary data.</text>
</comment>
<keyword evidence="3" id="KW-1185">Reference proteome</keyword>
<dbReference type="OrthoDB" id="199763at2"/>
<proteinExistence type="predicted"/>
<dbReference type="InterPro" id="IPR037914">
    <property type="entry name" value="SpoVT-AbrB_sf"/>
</dbReference>
<dbReference type="GO" id="GO:0003677">
    <property type="term" value="F:DNA binding"/>
    <property type="evidence" value="ECO:0007669"/>
    <property type="project" value="UniProtKB-KW"/>
</dbReference>
<keyword evidence="2" id="KW-0238">DNA-binding</keyword>
<dbReference type="SUPFAM" id="SSF89447">
    <property type="entry name" value="AbrB/MazE/MraZ-like"/>
    <property type="match status" value="1"/>
</dbReference>
<gene>
    <name evidence="2" type="ORF">EAS64_26200</name>
</gene>
<dbReference type="SMART" id="SM00966">
    <property type="entry name" value="SpoVT_AbrB"/>
    <property type="match status" value="1"/>
</dbReference>
<sequence length="111" mass="11994">MGVPAAKVEPQPRVSARARVRAKAQLTLPEDIRRALHIGEGDEVEFSLHDDGTVTVRGFVSIPTDQAWFFTPEWQAGEQEADNEIAAGRGTVHESADAMFAHLDGLGAADE</sequence>
<dbReference type="AlphaFoldDB" id="A0A6P2BUD1"/>
<dbReference type="NCBIfam" id="TIGR01439">
    <property type="entry name" value="lp_hng_hel_AbrB"/>
    <property type="match status" value="1"/>
</dbReference>
<dbReference type="Proteomes" id="UP000460272">
    <property type="component" value="Unassembled WGS sequence"/>
</dbReference>
<dbReference type="InterPro" id="IPR007159">
    <property type="entry name" value="SpoVT-AbrB_dom"/>
</dbReference>
<feature type="domain" description="SpoVT-AbrB" evidence="1">
    <location>
        <begin position="18"/>
        <end position="64"/>
    </location>
</feature>
<dbReference type="Gene3D" id="2.10.260.10">
    <property type="match status" value="1"/>
</dbReference>
<evidence type="ECO:0000313" key="3">
    <source>
        <dbReference type="Proteomes" id="UP000460272"/>
    </source>
</evidence>
<evidence type="ECO:0000259" key="1">
    <source>
        <dbReference type="SMART" id="SM00966"/>
    </source>
</evidence>
<dbReference type="RefSeq" id="WP_145857182.1">
    <property type="nucleotide sequence ID" value="NZ_RPFW01000005.1"/>
</dbReference>
<protein>
    <submittedName>
        <fullName evidence="2">AbrB/MazE/SpoVT family DNA-binding domain-containing protein</fullName>
    </submittedName>
</protein>
<name>A0A6P2BUD1_9ACTN</name>
<dbReference type="EMBL" id="RPFW01000005">
    <property type="protein sequence ID" value="TVZ02307.1"/>
    <property type="molecule type" value="Genomic_DNA"/>
</dbReference>
<organism evidence="2 3">
    <name type="scientific">Trebonia kvetii</name>
    <dbReference type="NCBI Taxonomy" id="2480626"/>
    <lineage>
        <taxon>Bacteria</taxon>
        <taxon>Bacillati</taxon>
        <taxon>Actinomycetota</taxon>
        <taxon>Actinomycetes</taxon>
        <taxon>Streptosporangiales</taxon>
        <taxon>Treboniaceae</taxon>
        <taxon>Trebonia</taxon>
    </lineage>
</organism>